<evidence type="ECO:0008006" key="5">
    <source>
        <dbReference type="Google" id="ProtNLM"/>
    </source>
</evidence>
<proteinExistence type="predicted"/>
<dbReference type="GO" id="GO:0005886">
    <property type="term" value="C:plasma membrane"/>
    <property type="evidence" value="ECO:0007669"/>
    <property type="project" value="InterPro"/>
</dbReference>
<keyword evidence="2" id="KW-0732">Signal</keyword>
<evidence type="ECO:0000256" key="2">
    <source>
        <dbReference type="SAM" id="SignalP"/>
    </source>
</evidence>
<evidence type="ECO:0000256" key="1">
    <source>
        <dbReference type="SAM" id="Phobius"/>
    </source>
</evidence>
<dbReference type="PANTHER" id="PTHR28013">
    <property type="entry name" value="PROTEIN DCV1-RELATED"/>
    <property type="match status" value="1"/>
</dbReference>
<feature type="transmembrane region" description="Helical" evidence="1">
    <location>
        <begin position="109"/>
        <end position="131"/>
    </location>
</feature>
<comment type="caution">
    <text evidence="3">The sequence shown here is derived from an EMBL/GenBank/DDBJ whole genome shotgun (WGS) entry which is preliminary data.</text>
</comment>
<feature type="transmembrane region" description="Helical" evidence="1">
    <location>
        <begin position="143"/>
        <end position="171"/>
    </location>
</feature>
<keyword evidence="1" id="KW-1133">Transmembrane helix</keyword>
<dbReference type="AlphaFoldDB" id="A0AAW0GP67"/>
<evidence type="ECO:0000313" key="4">
    <source>
        <dbReference type="Proteomes" id="UP001385951"/>
    </source>
</evidence>
<feature type="signal peptide" evidence="2">
    <location>
        <begin position="1"/>
        <end position="21"/>
    </location>
</feature>
<evidence type="ECO:0000313" key="3">
    <source>
        <dbReference type="EMBL" id="KAK7693629.1"/>
    </source>
</evidence>
<feature type="transmembrane region" description="Helical" evidence="1">
    <location>
        <begin position="191"/>
        <end position="213"/>
    </location>
</feature>
<feature type="chain" id="PRO_5043855492" description="Pali-domain-containing protein" evidence="2">
    <location>
        <begin position="22"/>
        <end position="227"/>
    </location>
</feature>
<dbReference type="GO" id="GO:0032153">
    <property type="term" value="C:cell division site"/>
    <property type="evidence" value="ECO:0007669"/>
    <property type="project" value="TreeGrafter"/>
</dbReference>
<keyword evidence="1" id="KW-0472">Membrane</keyword>
<gene>
    <name evidence="3" type="ORF">QCA50_003198</name>
</gene>
<organism evidence="3 4">
    <name type="scientific">Cerrena zonata</name>
    <dbReference type="NCBI Taxonomy" id="2478898"/>
    <lineage>
        <taxon>Eukaryota</taxon>
        <taxon>Fungi</taxon>
        <taxon>Dikarya</taxon>
        <taxon>Basidiomycota</taxon>
        <taxon>Agaricomycotina</taxon>
        <taxon>Agaricomycetes</taxon>
        <taxon>Polyporales</taxon>
        <taxon>Cerrenaceae</taxon>
        <taxon>Cerrena</taxon>
    </lineage>
</organism>
<protein>
    <recommendedName>
        <fullName evidence="5">Pali-domain-containing protein</fullName>
    </recommendedName>
</protein>
<dbReference type="Proteomes" id="UP001385951">
    <property type="component" value="Unassembled WGS sequence"/>
</dbReference>
<name>A0AAW0GP67_9APHY</name>
<keyword evidence="4" id="KW-1185">Reference proteome</keyword>
<keyword evidence="1" id="KW-0812">Transmembrane</keyword>
<dbReference type="PANTHER" id="PTHR28013:SF4">
    <property type="entry name" value="MARVEL DOMAIN-CONTAINING PROTEIN"/>
    <property type="match status" value="1"/>
</dbReference>
<dbReference type="GO" id="GO:0035838">
    <property type="term" value="C:growing cell tip"/>
    <property type="evidence" value="ECO:0007669"/>
    <property type="project" value="TreeGrafter"/>
</dbReference>
<accession>A0AAW0GP67</accession>
<dbReference type="InterPro" id="IPR051380">
    <property type="entry name" value="pH-response_reg_palI/RIM9"/>
</dbReference>
<dbReference type="InterPro" id="IPR009571">
    <property type="entry name" value="SUR7/Rim9-like_fungi"/>
</dbReference>
<dbReference type="Pfam" id="PF06687">
    <property type="entry name" value="SUR7"/>
    <property type="match status" value="1"/>
</dbReference>
<sequence>MRWNLFPPVFFLCAFVLTLLASLSTPTIHTIDLFRFYVTPPSTHRLTWRFGMTGFCFSVPVDLPVSKDTTSCNPLGLGYPLRVVTTDPTTGTEVGETIIMSRSLSRALILNPLSSAIAAIAFILTLSQLILRTGNHRWLPLSVVVISSVSALLTTVAFITDAAIAAHAIRLLSSSVFVPSGSITSADWGNALWIASGGMIAGWFGVLSVVFEYMKQSKINAKLTNTY</sequence>
<reference evidence="3 4" key="1">
    <citation type="submission" date="2022-09" db="EMBL/GenBank/DDBJ databases">
        <authorList>
            <person name="Palmer J.M."/>
        </authorList>
    </citation>
    <scope>NUCLEOTIDE SEQUENCE [LARGE SCALE GENOMIC DNA]</scope>
    <source>
        <strain evidence="3 4">DSM 7382</strain>
    </source>
</reference>
<dbReference type="EMBL" id="JASBNA010000003">
    <property type="protein sequence ID" value="KAK7693629.1"/>
    <property type="molecule type" value="Genomic_DNA"/>
</dbReference>